<evidence type="ECO:0000313" key="3">
    <source>
        <dbReference type="Proteomes" id="UP000614996"/>
    </source>
</evidence>
<evidence type="ECO:0000313" key="2">
    <source>
        <dbReference type="EMBL" id="GIL29891.1"/>
    </source>
</evidence>
<dbReference type="Pfam" id="PF11716">
    <property type="entry name" value="MDMPI_N"/>
    <property type="match status" value="1"/>
</dbReference>
<comment type="caution">
    <text evidence="2">The sequence shown here is derived from an EMBL/GenBank/DDBJ whole genome shotgun (WGS) entry which is preliminary data.</text>
</comment>
<proteinExistence type="predicted"/>
<dbReference type="InterPro" id="IPR024344">
    <property type="entry name" value="MDMPI_metal-binding"/>
</dbReference>
<dbReference type="AlphaFoldDB" id="A0A8J4AE14"/>
<dbReference type="NCBIfam" id="TIGR03083">
    <property type="entry name" value="maleylpyruvate isomerase family mycothiol-dependent enzyme"/>
    <property type="match status" value="1"/>
</dbReference>
<gene>
    <name evidence="2" type="ORF">NUM_51450</name>
</gene>
<dbReference type="RefSeq" id="WP_207127548.1">
    <property type="nucleotide sequence ID" value="NZ_BOPO01000110.1"/>
</dbReference>
<dbReference type="SUPFAM" id="SSF109854">
    <property type="entry name" value="DinB/YfiT-like putative metalloenzymes"/>
    <property type="match status" value="1"/>
</dbReference>
<name>A0A8J4AE14_9ACTN</name>
<accession>A0A8J4AE14</accession>
<dbReference type="NCBIfam" id="TIGR03086">
    <property type="entry name" value="TIGR03086 family metal-binding protein"/>
    <property type="match status" value="1"/>
</dbReference>
<dbReference type="InterPro" id="IPR017517">
    <property type="entry name" value="Maleyloyr_isom"/>
</dbReference>
<dbReference type="InterPro" id="IPR017520">
    <property type="entry name" value="CHP03086"/>
</dbReference>
<dbReference type="Proteomes" id="UP000614996">
    <property type="component" value="Unassembled WGS sequence"/>
</dbReference>
<protein>
    <submittedName>
        <fullName evidence="2">TIGR03086 family protein</fullName>
    </submittedName>
</protein>
<evidence type="ECO:0000259" key="1">
    <source>
        <dbReference type="Pfam" id="PF11716"/>
    </source>
</evidence>
<sequence length="198" mass="20294">MHIDSLIELDGRAVRASADVVRRVTPADLARPTPCGDWDVAALLAHMTAQHRGFAAAAAGHGGDLAGWQPVPAADPVAAHLAAADQVLAAFAAPGLDGRRFVLPEITRAPDFPATQAIGFHLVDYVVHGWDVATALGIDAPPLDDAVLAAALRIARAVPDGADRLAPGAAFAPARPVPTGADALTEILLLLGRHPVPA</sequence>
<keyword evidence="3" id="KW-1185">Reference proteome</keyword>
<dbReference type="Gene3D" id="1.20.120.450">
    <property type="entry name" value="dinb family like domain"/>
    <property type="match status" value="1"/>
</dbReference>
<feature type="domain" description="Mycothiol-dependent maleylpyruvate isomerase metal-binding" evidence="1">
    <location>
        <begin position="13"/>
        <end position="133"/>
    </location>
</feature>
<dbReference type="GO" id="GO:0046872">
    <property type="term" value="F:metal ion binding"/>
    <property type="evidence" value="ECO:0007669"/>
    <property type="project" value="InterPro"/>
</dbReference>
<dbReference type="EMBL" id="BOPO01000110">
    <property type="protein sequence ID" value="GIL29891.1"/>
    <property type="molecule type" value="Genomic_DNA"/>
</dbReference>
<dbReference type="InterPro" id="IPR034660">
    <property type="entry name" value="DinB/YfiT-like"/>
</dbReference>
<reference evidence="3" key="1">
    <citation type="journal article" date="2021" name="Int. J. Syst. Evol. Microbiol.">
        <title>Actinocatenispora comari sp. nov., an endophytic actinomycete isolated from aerial parts of Comarum salesowianum.</title>
        <authorList>
            <person name="Oyunbileg N."/>
            <person name="Iizaka Y."/>
            <person name="Hamada M."/>
            <person name="Davaapurev B.O."/>
            <person name="Fukumoto A."/>
            <person name="Tsetseg B."/>
            <person name="Kato F."/>
            <person name="Tamura T."/>
            <person name="Batkhuu J."/>
            <person name="Anzai Y."/>
        </authorList>
    </citation>
    <scope>NUCLEOTIDE SEQUENCE [LARGE SCALE GENOMIC DNA]</scope>
    <source>
        <strain evidence="3">NUM-2625</strain>
    </source>
</reference>
<organism evidence="2 3">
    <name type="scientific">Actinocatenispora comari</name>
    <dbReference type="NCBI Taxonomy" id="2807577"/>
    <lineage>
        <taxon>Bacteria</taxon>
        <taxon>Bacillati</taxon>
        <taxon>Actinomycetota</taxon>
        <taxon>Actinomycetes</taxon>
        <taxon>Micromonosporales</taxon>
        <taxon>Micromonosporaceae</taxon>
        <taxon>Actinocatenispora</taxon>
    </lineage>
</organism>